<dbReference type="InterPro" id="IPR001841">
    <property type="entry name" value="Znf_RING"/>
</dbReference>
<protein>
    <recommendedName>
        <fullName evidence="6">RING-type domain-containing protein</fullName>
    </recommendedName>
</protein>
<keyword evidence="1" id="KW-0479">Metal-binding</keyword>
<evidence type="ECO:0000256" key="1">
    <source>
        <dbReference type="ARBA" id="ARBA00022723"/>
    </source>
</evidence>
<gene>
    <name evidence="7" type="ORF">SteCoe_10799</name>
</gene>
<dbReference type="PROSITE" id="PS00518">
    <property type="entry name" value="ZF_RING_1"/>
    <property type="match status" value="1"/>
</dbReference>
<keyword evidence="8" id="KW-1185">Reference proteome</keyword>
<evidence type="ECO:0000256" key="3">
    <source>
        <dbReference type="ARBA" id="ARBA00022833"/>
    </source>
</evidence>
<keyword evidence="2 4" id="KW-0863">Zinc-finger</keyword>
<dbReference type="AlphaFoldDB" id="A0A1R2CEL5"/>
<dbReference type="Gene3D" id="3.30.40.10">
    <property type="entry name" value="Zinc/RING finger domain, C3HC4 (zinc finger)"/>
    <property type="match status" value="1"/>
</dbReference>
<dbReference type="PROSITE" id="PS50089">
    <property type="entry name" value="ZF_RING_2"/>
    <property type="match status" value="1"/>
</dbReference>
<name>A0A1R2CEL5_9CILI</name>
<evidence type="ECO:0000313" key="7">
    <source>
        <dbReference type="EMBL" id="OMJ87468.1"/>
    </source>
</evidence>
<feature type="domain" description="RING-type" evidence="6">
    <location>
        <begin position="5"/>
        <end position="49"/>
    </location>
</feature>
<accession>A0A1R2CEL5</accession>
<dbReference type="SUPFAM" id="SSF57850">
    <property type="entry name" value="RING/U-box"/>
    <property type="match status" value="1"/>
</dbReference>
<dbReference type="InterPro" id="IPR017907">
    <property type="entry name" value="Znf_RING_CS"/>
</dbReference>
<dbReference type="EMBL" id="MPUH01000176">
    <property type="protein sequence ID" value="OMJ87468.1"/>
    <property type="molecule type" value="Genomic_DNA"/>
</dbReference>
<reference evidence="7 8" key="1">
    <citation type="submission" date="2016-11" db="EMBL/GenBank/DDBJ databases">
        <title>The macronuclear genome of Stentor coeruleus: a giant cell with tiny introns.</title>
        <authorList>
            <person name="Slabodnick M."/>
            <person name="Ruby J.G."/>
            <person name="Reiff S.B."/>
            <person name="Swart E.C."/>
            <person name="Gosai S."/>
            <person name="Prabakaran S."/>
            <person name="Witkowska E."/>
            <person name="Larue G.E."/>
            <person name="Fisher S."/>
            <person name="Freeman R.M."/>
            <person name="Gunawardena J."/>
            <person name="Chu W."/>
            <person name="Stover N.A."/>
            <person name="Gregory B.D."/>
            <person name="Nowacki M."/>
            <person name="Derisi J."/>
            <person name="Roy S.W."/>
            <person name="Marshall W.F."/>
            <person name="Sood P."/>
        </authorList>
    </citation>
    <scope>NUCLEOTIDE SEQUENCE [LARGE SCALE GENOMIC DNA]</scope>
    <source>
        <strain evidence="7">WM001</strain>
    </source>
</reference>
<proteinExistence type="predicted"/>
<evidence type="ECO:0000256" key="5">
    <source>
        <dbReference type="SAM" id="Coils"/>
    </source>
</evidence>
<dbReference type="Proteomes" id="UP000187209">
    <property type="component" value="Unassembled WGS sequence"/>
</dbReference>
<evidence type="ECO:0000256" key="4">
    <source>
        <dbReference type="PROSITE-ProRule" id="PRU00175"/>
    </source>
</evidence>
<keyword evidence="5" id="KW-0175">Coiled coil</keyword>
<evidence type="ECO:0000313" key="8">
    <source>
        <dbReference type="Proteomes" id="UP000187209"/>
    </source>
</evidence>
<evidence type="ECO:0000256" key="2">
    <source>
        <dbReference type="ARBA" id="ARBA00022771"/>
    </source>
</evidence>
<dbReference type="InterPro" id="IPR013083">
    <property type="entry name" value="Znf_RING/FYVE/PHD"/>
</dbReference>
<feature type="coiled-coil region" evidence="5">
    <location>
        <begin position="148"/>
        <end position="204"/>
    </location>
</feature>
<dbReference type="GO" id="GO:0008270">
    <property type="term" value="F:zinc ion binding"/>
    <property type="evidence" value="ECO:0007669"/>
    <property type="project" value="UniProtKB-KW"/>
</dbReference>
<organism evidence="7 8">
    <name type="scientific">Stentor coeruleus</name>
    <dbReference type="NCBI Taxonomy" id="5963"/>
    <lineage>
        <taxon>Eukaryota</taxon>
        <taxon>Sar</taxon>
        <taxon>Alveolata</taxon>
        <taxon>Ciliophora</taxon>
        <taxon>Postciliodesmatophora</taxon>
        <taxon>Heterotrichea</taxon>
        <taxon>Heterotrichida</taxon>
        <taxon>Stentoridae</taxon>
        <taxon>Stentor</taxon>
    </lineage>
</organism>
<dbReference type="SMART" id="SM00184">
    <property type="entry name" value="RING"/>
    <property type="match status" value="1"/>
</dbReference>
<keyword evidence="3" id="KW-0862">Zinc</keyword>
<comment type="caution">
    <text evidence="7">The sequence shown here is derived from an EMBL/GenBank/DDBJ whole genome shotgun (WGS) entry which is preliminary data.</text>
</comment>
<evidence type="ECO:0000259" key="6">
    <source>
        <dbReference type="PROSITE" id="PS50089"/>
    </source>
</evidence>
<sequence length="440" mass="50431">MSCLCPYCLEPYTSPNRIPLALSCEHILCKQCIEFCQYNQHFTACPFDNLRVDFSSLTLYDSLITDSSLICQIHNRLYKEACITHSKFLCEICQVSHLKCTLTKGKFEDLGDLARNLIEDLKIKAKKNFYLIENFNCRNVEDEIIWLIEDCSEKLHKYKKILEKVTENSNYGIESLIEISEDELEDTKKNIENLKIIYKKTEENIINNIVLVESDRNKEKSIETVALGKLKNKYVKNEGNPKNKALGDLLQNILAEFNALINMSTLIFNINEEEQRIAEIMSQAQLIRLFNAASVMEYTNMTVVLNAKNMTENCWVLNGLGFGLPENPNGYVYLIKLSVSCDEEIFEIENMEINWESGRVTKIIDVTQTIIVNPQSIVKIKVAYEAEDHFIFTLTDAGCPIARSVCPIPERTTLALAMDQNFQDGGNLRFPISYMIVENL</sequence>